<evidence type="ECO:0000256" key="4">
    <source>
        <dbReference type="ARBA" id="ARBA00023163"/>
    </source>
</evidence>
<dbReference type="SMART" id="SM00862">
    <property type="entry name" value="Trans_reg_C"/>
    <property type="match status" value="1"/>
</dbReference>
<feature type="compositionally biased region" description="Low complexity" evidence="7">
    <location>
        <begin position="966"/>
        <end position="977"/>
    </location>
</feature>
<dbReference type="RefSeq" id="WP_196201263.1">
    <property type="nucleotide sequence ID" value="NZ_JADPUN010000128.1"/>
</dbReference>
<gene>
    <name evidence="9" type="ORF">I0C86_11760</name>
</gene>
<protein>
    <submittedName>
        <fullName evidence="9">Tetratricopeptide repeat protein</fullName>
    </submittedName>
</protein>
<reference evidence="9 10" key="1">
    <citation type="submission" date="2020-11" db="EMBL/GenBank/DDBJ databases">
        <title>A novel isolate from a Black sea contaminated sediment with potential to produce alkanes: Plantactinospora alkalitolerans sp. nov.</title>
        <authorList>
            <person name="Carro L."/>
            <person name="Veyisoglu A."/>
            <person name="Guven K."/>
            <person name="Schumann P."/>
            <person name="Klenk H.-P."/>
            <person name="Sahin N."/>
        </authorList>
    </citation>
    <scope>NUCLEOTIDE SEQUENCE [LARGE SCALE GENOMIC DNA]</scope>
    <source>
        <strain evidence="9 10">S1510</strain>
    </source>
</reference>
<dbReference type="Pfam" id="PF00486">
    <property type="entry name" value="Trans_reg_C"/>
    <property type="match status" value="1"/>
</dbReference>
<dbReference type="PROSITE" id="PS50293">
    <property type="entry name" value="TPR_REGION"/>
    <property type="match status" value="1"/>
</dbReference>
<dbReference type="SMART" id="SM01043">
    <property type="entry name" value="BTAD"/>
    <property type="match status" value="1"/>
</dbReference>
<evidence type="ECO:0000256" key="7">
    <source>
        <dbReference type="SAM" id="MobiDB-lite"/>
    </source>
</evidence>
<name>A0ABS0GTV3_9ACTN</name>
<feature type="domain" description="OmpR/PhoB-type" evidence="8">
    <location>
        <begin position="1"/>
        <end position="91"/>
    </location>
</feature>
<dbReference type="CDD" id="cd00383">
    <property type="entry name" value="trans_reg_C"/>
    <property type="match status" value="1"/>
</dbReference>
<evidence type="ECO:0000256" key="2">
    <source>
        <dbReference type="ARBA" id="ARBA00023015"/>
    </source>
</evidence>
<dbReference type="SUPFAM" id="SSF52540">
    <property type="entry name" value="P-loop containing nucleoside triphosphate hydrolases"/>
    <property type="match status" value="1"/>
</dbReference>
<feature type="DNA-binding region" description="OmpR/PhoB-type" evidence="6">
    <location>
        <begin position="1"/>
        <end position="91"/>
    </location>
</feature>
<feature type="repeat" description="TPR" evidence="5">
    <location>
        <begin position="871"/>
        <end position="904"/>
    </location>
</feature>
<dbReference type="PANTHER" id="PTHR35807">
    <property type="entry name" value="TRANSCRIPTIONAL REGULATOR REDD-RELATED"/>
    <property type="match status" value="1"/>
</dbReference>
<dbReference type="Gene3D" id="3.40.50.300">
    <property type="entry name" value="P-loop containing nucleotide triphosphate hydrolases"/>
    <property type="match status" value="1"/>
</dbReference>
<evidence type="ECO:0000256" key="6">
    <source>
        <dbReference type="PROSITE-ProRule" id="PRU01091"/>
    </source>
</evidence>
<dbReference type="Pfam" id="PF03704">
    <property type="entry name" value="BTAD"/>
    <property type="match status" value="1"/>
</dbReference>
<keyword evidence="10" id="KW-1185">Reference proteome</keyword>
<organism evidence="9 10">
    <name type="scientific">Plantactinospora alkalitolerans</name>
    <dbReference type="NCBI Taxonomy" id="2789879"/>
    <lineage>
        <taxon>Bacteria</taxon>
        <taxon>Bacillati</taxon>
        <taxon>Actinomycetota</taxon>
        <taxon>Actinomycetes</taxon>
        <taxon>Micromonosporales</taxon>
        <taxon>Micromonosporaceae</taxon>
        <taxon>Plantactinospora</taxon>
    </lineage>
</organism>
<dbReference type="SUPFAM" id="SSF48452">
    <property type="entry name" value="TPR-like"/>
    <property type="match status" value="3"/>
</dbReference>
<accession>A0ABS0GTV3</accession>
<keyword evidence="4" id="KW-0804">Transcription</keyword>
<dbReference type="InterPro" id="IPR051677">
    <property type="entry name" value="AfsR-DnrI-RedD_regulator"/>
</dbReference>
<dbReference type="InterPro" id="IPR036388">
    <property type="entry name" value="WH-like_DNA-bd_sf"/>
</dbReference>
<dbReference type="Gene3D" id="1.10.10.10">
    <property type="entry name" value="Winged helix-like DNA-binding domain superfamily/Winged helix DNA-binding domain"/>
    <property type="match status" value="1"/>
</dbReference>
<dbReference type="InterPro" id="IPR005158">
    <property type="entry name" value="BTAD"/>
</dbReference>
<sequence length="985" mass="106824">MRIRVLGSVEIASADGFVAAGTAKQRCVLAVLAMHPGQAVTTAGLIDRVWGEAPPVHARDSVYAHVSRLRRLLRDIGVPLRKTGSGYRLEVDPEEVDLHRARGLAKRARSCAEADDIGASAEGYRRALALWRDAPLTGIDGDWASRVRDGLERERLTLLHERFDVELILGRHAEVLAELSTLVSAYPMAEPLVGHLMVALYRCGRTVEALDCFTHTRLRLRDALGIDPGAALHELHRQMLRREPALLLAGEVRPSVPWEHLPGTADLPPGADDARPVEARVEPSARTSDLAAPRQLPADVVRFVNRASEIKMLDTVLDDSGQDPRTVLIAAISGMAGVGKTSLAVHWAHQVADRFPDGQLYVNLRGFDPDGPAMVPADAVRGFLDALGVAPERIPADLPAQSGLYRSLLARRRVLVVLDNARDAAQVRPLLPGGPGCLTVVTSRSQLAGLVATDGAHPVTVDVPTPAEARAMLTSRLGHQRTATESAAVDEIIAECARLPLALAIVAARAAIHPEFPLTAIAGQLRAARGGLDRFAGGDSATDVRAVFSWSYHTLRSSAARLFRMLGPNPGPDIAAPAAASLAGIPARQVGPLLAALTEAHLLTEHISGRYTFHDLLRSYATELTDTVDPEVDRRAALDRVLSHYLHSAYTAALVLHPIREPITVPPPSAGVTPEEVAEDHQALAWFAAERPVLLAAIRQAADHGLDDLAAQLAWTLSDFLQRQGHWSDLAATQRIALAAAQRVGDPARQADAHRTLGFAYARLRRRDAAVTEFQQALDRYRAVGDHLGRGKTHLGLGFVLEREGRHREALEQARLALAGFRDAGDRTGQARALNSYGWCYSLLGDHRQALVHCQRALTLQREGRDHRGVAYTLDSLGYIHHQLGDYKSAISCYEEAIELLRQADDRYYEADVLHHLGNTHHALDQTGAAAIAWRQALTILDQLDHPDADTIRAKLKPDVPPSGATSRRPVSTSTTTIEVGLHRP</sequence>
<feature type="region of interest" description="Disordered" evidence="7">
    <location>
        <begin position="954"/>
        <end position="985"/>
    </location>
</feature>
<evidence type="ECO:0000256" key="5">
    <source>
        <dbReference type="PROSITE-ProRule" id="PRU00339"/>
    </source>
</evidence>
<dbReference type="InterPro" id="IPR011990">
    <property type="entry name" value="TPR-like_helical_dom_sf"/>
</dbReference>
<dbReference type="PANTHER" id="PTHR35807:SF1">
    <property type="entry name" value="TRANSCRIPTIONAL REGULATOR REDD"/>
    <property type="match status" value="1"/>
</dbReference>
<dbReference type="InterPro" id="IPR027417">
    <property type="entry name" value="P-loop_NTPase"/>
</dbReference>
<evidence type="ECO:0000313" key="9">
    <source>
        <dbReference type="EMBL" id="MBF9129633.1"/>
    </source>
</evidence>
<comment type="similarity">
    <text evidence="1">Belongs to the AfsR/DnrI/RedD regulatory family.</text>
</comment>
<dbReference type="SUPFAM" id="SSF46894">
    <property type="entry name" value="C-terminal effector domain of the bipartite response regulators"/>
    <property type="match status" value="1"/>
</dbReference>
<keyword evidence="2" id="KW-0805">Transcription regulation</keyword>
<keyword evidence="3 6" id="KW-0238">DNA-binding</keyword>
<evidence type="ECO:0000256" key="1">
    <source>
        <dbReference type="ARBA" id="ARBA00005820"/>
    </source>
</evidence>
<dbReference type="PROSITE" id="PS51755">
    <property type="entry name" value="OMPR_PHOB"/>
    <property type="match status" value="1"/>
</dbReference>
<dbReference type="Gene3D" id="1.25.40.10">
    <property type="entry name" value="Tetratricopeptide repeat domain"/>
    <property type="match status" value="2"/>
</dbReference>
<dbReference type="EMBL" id="JADPUN010000128">
    <property type="protein sequence ID" value="MBF9129633.1"/>
    <property type="molecule type" value="Genomic_DNA"/>
</dbReference>
<dbReference type="Pfam" id="PF13424">
    <property type="entry name" value="TPR_12"/>
    <property type="match status" value="1"/>
</dbReference>
<dbReference type="PROSITE" id="PS50005">
    <property type="entry name" value="TPR"/>
    <property type="match status" value="1"/>
</dbReference>
<dbReference type="InterPro" id="IPR016032">
    <property type="entry name" value="Sig_transdc_resp-reg_C-effctor"/>
</dbReference>
<keyword evidence="5" id="KW-0802">TPR repeat</keyword>
<evidence type="ECO:0000259" key="8">
    <source>
        <dbReference type="PROSITE" id="PS51755"/>
    </source>
</evidence>
<dbReference type="CDD" id="cd15831">
    <property type="entry name" value="BTAD"/>
    <property type="match status" value="1"/>
</dbReference>
<dbReference type="Proteomes" id="UP000638560">
    <property type="component" value="Unassembled WGS sequence"/>
</dbReference>
<evidence type="ECO:0000256" key="3">
    <source>
        <dbReference type="ARBA" id="ARBA00023125"/>
    </source>
</evidence>
<dbReference type="SMART" id="SM00028">
    <property type="entry name" value="TPR"/>
    <property type="match status" value="6"/>
</dbReference>
<evidence type="ECO:0000313" key="10">
    <source>
        <dbReference type="Proteomes" id="UP000638560"/>
    </source>
</evidence>
<dbReference type="InterPro" id="IPR001867">
    <property type="entry name" value="OmpR/PhoB-type_DNA-bd"/>
</dbReference>
<dbReference type="PRINTS" id="PR00364">
    <property type="entry name" value="DISEASERSIST"/>
</dbReference>
<dbReference type="InterPro" id="IPR019734">
    <property type="entry name" value="TPR_rpt"/>
</dbReference>
<proteinExistence type="inferred from homology"/>
<comment type="caution">
    <text evidence="9">The sequence shown here is derived from an EMBL/GenBank/DDBJ whole genome shotgun (WGS) entry which is preliminary data.</text>
</comment>